<dbReference type="GO" id="GO:0046654">
    <property type="term" value="P:tetrahydrofolate biosynthetic process"/>
    <property type="evidence" value="ECO:0007669"/>
    <property type="project" value="TreeGrafter"/>
</dbReference>
<dbReference type="InterPro" id="IPR045031">
    <property type="entry name" value="DHP_synth-like"/>
</dbReference>
<dbReference type="InterPro" id="IPR005236">
    <property type="entry name" value="Dihydropt_synth"/>
</dbReference>
<evidence type="ECO:0000313" key="2">
    <source>
        <dbReference type="EMBL" id="KGK98869.1"/>
    </source>
</evidence>
<dbReference type="RefSeq" id="WP_048194078.1">
    <property type="nucleotide sequence ID" value="NZ_CAAGSM010000003.1"/>
</dbReference>
<dbReference type="GO" id="GO:0004156">
    <property type="term" value="F:dihydropteroate synthase activity"/>
    <property type="evidence" value="ECO:0007669"/>
    <property type="project" value="TreeGrafter"/>
</dbReference>
<feature type="domain" description="Pterin-binding" evidence="1">
    <location>
        <begin position="132"/>
        <end position="369"/>
    </location>
</feature>
<name>A0A099T1Q8_METMT</name>
<accession>A0A099T1Q8</accession>
<dbReference type="InterPro" id="IPR000489">
    <property type="entry name" value="Pterin-binding_dom"/>
</dbReference>
<dbReference type="InterPro" id="IPR011005">
    <property type="entry name" value="Dihydropteroate_synth-like_sf"/>
</dbReference>
<dbReference type="Pfam" id="PF14251">
    <property type="entry name" value="PterinBD-DUF4346"/>
    <property type="match status" value="1"/>
</dbReference>
<dbReference type="Gene3D" id="3.20.20.20">
    <property type="entry name" value="Dihydropteroate synthase-like"/>
    <property type="match status" value="1"/>
</dbReference>
<dbReference type="PROSITE" id="PS50972">
    <property type="entry name" value="PTERIN_BINDING"/>
    <property type="match status" value="1"/>
</dbReference>
<dbReference type="EMBL" id="JRHO01000010">
    <property type="protein sequence ID" value="KGK98869.1"/>
    <property type="molecule type" value="Genomic_DNA"/>
</dbReference>
<dbReference type="PANTHER" id="PTHR20941:SF1">
    <property type="entry name" value="FOLIC ACID SYNTHESIS PROTEIN FOL1"/>
    <property type="match status" value="1"/>
</dbReference>
<dbReference type="Pfam" id="PF00809">
    <property type="entry name" value="Pterin_bind"/>
    <property type="match status" value="1"/>
</dbReference>
<evidence type="ECO:0000259" key="1">
    <source>
        <dbReference type="PROSITE" id="PS50972"/>
    </source>
</evidence>
<proteinExistence type="predicted"/>
<keyword evidence="3" id="KW-1185">Reference proteome</keyword>
<dbReference type="Pfam" id="PF20123">
    <property type="entry name" value="DUF6513"/>
    <property type="match status" value="1"/>
</dbReference>
<dbReference type="PANTHER" id="PTHR20941">
    <property type="entry name" value="FOLATE SYNTHESIS PROTEINS"/>
    <property type="match status" value="1"/>
</dbReference>
<comment type="caution">
    <text evidence="2">The sequence shown here is derived from an EMBL/GenBank/DDBJ whole genome shotgun (WGS) entry which is preliminary data.</text>
</comment>
<sequence>MDILVATGKLAEKTVRYSVGYSVVDNADVLVLDVEVAAFLTPHRLLSALKKQQKKYDVIFIPGLCTGDFSLVAKELGCKVFLGPKHAYDLSSVLRFVDEMEFSLEVPACELLSDVWRDIALETLDEVEEKAEPLMNLENVKLGGGSRMKVMAEVVDATGLDEDILSKRISSFIKKGADIIDLGASLTASSEDVKRAVNVARKVSTVPISIDTLEPELIKAALNEGIDLVLSLNSSNIDEVAQEVALAGVAVVIIPDAGEGFESLIKNIDAARSAGISNIIADPVLDPIGHGISRSIVRYSRFHEEYPDVPVFFGVGNVTELIDADSVGVNATLCGIAADVGSCILFTPEFSEKTRGSISELNTAAKMMALAKERESSPKDLGLDLLCLKEKRRRPDVEVPEKYVIAQNFAGWELDPLGPFRIGIAADDDGGVIVAQHEKATIVGQNARDIMDTIMNMKLISKVDHASYLGCELEKAEIALRLGRSYSQDDDL</sequence>
<reference evidence="2 3" key="1">
    <citation type="submission" date="2014-09" db="EMBL/GenBank/DDBJ databases">
        <title>Draft genome sequence of an obligately methylotrophic methanogen, Methanococcoides methylutens, isolated from marine sediment.</title>
        <authorList>
            <person name="Guan Y."/>
            <person name="Ngugi D.K."/>
            <person name="Blom J."/>
            <person name="Ali S."/>
            <person name="Ferry J.G."/>
            <person name="Stingl U."/>
        </authorList>
    </citation>
    <scope>NUCLEOTIDE SEQUENCE [LARGE SCALE GENOMIC DNA]</scope>
    <source>
        <strain evidence="2 3">DSM 2657</strain>
    </source>
</reference>
<dbReference type="AlphaFoldDB" id="A0A099T1Q8"/>
<dbReference type="NCBIfam" id="TIGR00284">
    <property type="entry name" value="dihydropteroate synthase-like protein"/>
    <property type="match status" value="1"/>
</dbReference>
<dbReference type="SUPFAM" id="SSF51717">
    <property type="entry name" value="Dihydropteroate synthetase-like"/>
    <property type="match status" value="1"/>
</dbReference>
<dbReference type="OrthoDB" id="70327at2157"/>
<dbReference type="Proteomes" id="UP000029859">
    <property type="component" value="Unassembled WGS sequence"/>
</dbReference>
<protein>
    <submittedName>
        <fullName evidence="2">Dihydropteroate synthase</fullName>
    </submittedName>
</protein>
<dbReference type="InterPro" id="IPR045406">
    <property type="entry name" value="DUF6513"/>
</dbReference>
<gene>
    <name evidence="2" type="ORF">LI82_06145</name>
</gene>
<dbReference type="InterPro" id="IPR025595">
    <property type="entry name" value="PterinBD-DUF4346"/>
</dbReference>
<evidence type="ECO:0000313" key="3">
    <source>
        <dbReference type="Proteomes" id="UP000029859"/>
    </source>
</evidence>
<organism evidence="2 3">
    <name type="scientific">Methanococcoides methylutens</name>
    <dbReference type="NCBI Taxonomy" id="2226"/>
    <lineage>
        <taxon>Archaea</taxon>
        <taxon>Methanobacteriati</taxon>
        <taxon>Methanobacteriota</taxon>
        <taxon>Stenosarchaea group</taxon>
        <taxon>Methanomicrobia</taxon>
        <taxon>Methanosarcinales</taxon>
        <taxon>Methanosarcinaceae</taxon>
        <taxon>Methanococcoides</taxon>
    </lineage>
</organism>